<dbReference type="GO" id="GO:0003676">
    <property type="term" value="F:nucleic acid binding"/>
    <property type="evidence" value="ECO:0007669"/>
    <property type="project" value="InterPro"/>
</dbReference>
<dbReference type="Pfam" id="PF00078">
    <property type="entry name" value="RVT_1"/>
    <property type="match status" value="1"/>
</dbReference>
<sequence>MAEENAVVLVNNPMPHPSGTRGVRSEIHVRADGARSQASQEVKKTEVRGGGSRNTGEGRGRGATLDPAKAPIVSPNDLKKITEPKGVPGGAAKLPTKFTPPNLISYNGKTDLVAHLSHYRQSMALYNGNDVLMCRIFPSSLDEMALRWFDRLEHESIHSWRELPEAFTTRFITNTRKPKEVDSLMALTMKPGEILKSYSMRYWETYNEIDLCGEDLVVRQFKFSLPVGCKIRQSLTKKPPLNMTDLMSRIEQHVRVEEDELQPQKQLDNNVSALKNSVQPETSRVQHKPRILPQIKDKPYFVWPTKMAGDPAFRESKPYCAYHREKGHLTENCKELQRVLRGAVMHGLLTSKRRHGQPPICRKSSRFVKAQLQLPKRLRKETTEEIIFTDHDLEGVQLPHSDALVVTMQIGNFHVKRILIKPGSSAEIMYDSLFKGLGLGHEDLDRKVDPLHGFSGESVMLISRVTIKVHVGMVSSPTEFWSLYEAPGVDPALACHNLNVDPLSWPVVQKGRWTSLLHEEAVCEEVNRLIEAGAIKEILYPTWLSNTVVVKKKNKKWRVCIDFTNLNKACPKNPFPLPKIDQLVDATSGHQRMSFLDAFQGYHQIAMNPADQEKTAFITPRGIFCYKVMPFGLKTARATYQRLITRMFTGQLGKTVEVYIDDMVVKSVLAEDHLSDLRAIFNTLRQHRLKLNASKCAFGVGSGKFLGFLVTQQGIEANLDQITAILNLKPPKTVQEVQRLIGMTAALNRFISRSAEKTPNGEPCITYTADRGVEAVHRRGIKFTWFRPGHSAFCPPRANDGTGNPFRIPRIQQSKDKKMVAYLTEARRLLVEFKHVQVEHISRDLNGHADTLASLASAIAPELRRIISVGVQNLPNVGRQINNGVCSIDQSISLMSPIFAYLKNDVLLEDRKEANRIRRIAPRTTPRSSTGETPFSLTYGVEAVIPLEIGLPTIRTEYYNPVTNETSLAMDLDLAEERRDSALIHLTAYQNELRRMYEERVNSWELAVRDLVLRNVIGS</sequence>
<dbReference type="PROSITE" id="PS50878">
    <property type="entry name" value="RT_POL"/>
    <property type="match status" value="1"/>
</dbReference>
<dbReference type="SUPFAM" id="SSF56672">
    <property type="entry name" value="DNA/RNA polymerases"/>
    <property type="match status" value="1"/>
</dbReference>
<dbReference type="CDD" id="cd01647">
    <property type="entry name" value="RT_LTR"/>
    <property type="match status" value="1"/>
</dbReference>
<protein>
    <recommendedName>
        <fullName evidence="2">Reverse transcriptase domain-containing protein</fullName>
    </recommendedName>
</protein>
<dbReference type="EMBL" id="OIVN01002115">
    <property type="protein sequence ID" value="SPD00758.1"/>
    <property type="molecule type" value="Genomic_DNA"/>
</dbReference>
<feature type="region of interest" description="Disordered" evidence="1">
    <location>
        <begin position="29"/>
        <end position="94"/>
    </location>
</feature>
<accession>A0A2N9GMS9</accession>
<dbReference type="InterPro" id="IPR036397">
    <property type="entry name" value="RNaseH_sf"/>
</dbReference>
<dbReference type="InterPro" id="IPR043128">
    <property type="entry name" value="Rev_trsase/Diguanyl_cyclase"/>
</dbReference>
<evidence type="ECO:0000259" key="2">
    <source>
        <dbReference type="PROSITE" id="PS50878"/>
    </source>
</evidence>
<dbReference type="PANTHER" id="PTHR24559:SF444">
    <property type="entry name" value="REVERSE TRANSCRIPTASE DOMAIN-CONTAINING PROTEIN"/>
    <property type="match status" value="1"/>
</dbReference>
<dbReference type="InterPro" id="IPR043502">
    <property type="entry name" value="DNA/RNA_pol_sf"/>
</dbReference>
<dbReference type="AlphaFoldDB" id="A0A2N9GMS9"/>
<dbReference type="Gene3D" id="3.30.70.270">
    <property type="match status" value="1"/>
</dbReference>
<gene>
    <name evidence="3" type="ORF">FSB_LOCUS28640</name>
</gene>
<dbReference type="InterPro" id="IPR005162">
    <property type="entry name" value="Retrotrans_gag_dom"/>
</dbReference>
<evidence type="ECO:0000256" key="1">
    <source>
        <dbReference type="SAM" id="MobiDB-lite"/>
    </source>
</evidence>
<name>A0A2N9GMS9_FAGSY</name>
<dbReference type="PANTHER" id="PTHR24559">
    <property type="entry name" value="TRANSPOSON TY3-I GAG-POL POLYPROTEIN"/>
    <property type="match status" value="1"/>
</dbReference>
<dbReference type="Pfam" id="PF03732">
    <property type="entry name" value="Retrotrans_gag"/>
    <property type="match status" value="1"/>
</dbReference>
<proteinExistence type="predicted"/>
<dbReference type="InterPro" id="IPR000477">
    <property type="entry name" value="RT_dom"/>
</dbReference>
<feature type="domain" description="Reverse transcriptase" evidence="2">
    <location>
        <begin position="531"/>
        <end position="710"/>
    </location>
</feature>
<evidence type="ECO:0000313" key="3">
    <source>
        <dbReference type="EMBL" id="SPD00758.1"/>
    </source>
</evidence>
<dbReference type="Gene3D" id="3.10.10.10">
    <property type="entry name" value="HIV Type 1 Reverse Transcriptase, subunit A, domain 1"/>
    <property type="match status" value="1"/>
</dbReference>
<dbReference type="Gene3D" id="3.30.420.10">
    <property type="entry name" value="Ribonuclease H-like superfamily/Ribonuclease H"/>
    <property type="match status" value="1"/>
</dbReference>
<dbReference type="InterPro" id="IPR053134">
    <property type="entry name" value="RNA-dir_DNA_polymerase"/>
</dbReference>
<organism evidence="3">
    <name type="scientific">Fagus sylvatica</name>
    <name type="common">Beechnut</name>
    <dbReference type="NCBI Taxonomy" id="28930"/>
    <lineage>
        <taxon>Eukaryota</taxon>
        <taxon>Viridiplantae</taxon>
        <taxon>Streptophyta</taxon>
        <taxon>Embryophyta</taxon>
        <taxon>Tracheophyta</taxon>
        <taxon>Spermatophyta</taxon>
        <taxon>Magnoliopsida</taxon>
        <taxon>eudicotyledons</taxon>
        <taxon>Gunneridae</taxon>
        <taxon>Pentapetalae</taxon>
        <taxon>rosids</taxon>
        <taxon>fabids</taxon>
        <taxon>Fagales</taxon>
        <taxon>Fagaceae</taxon>
        <taxon>Fagus</taxon>
    </lineage>
</organism>
<reference evidence="3" key="1">
    <citation type="submission" date="2018-02" db="EMBL/GenBank/DDBJ databases">
        <authorList>
            <person name="Cohen D.B."/>
            <person name="Kent A.D."/>
        </authorList>
    </citation>
    <scope>NUCLEOTIDE SEQUENCE</scope>
</reference>